<dbReference type="Gene3D" id="2.40.50.100">
    <property type="match status" value="1"/>
</dbReference>
<dbReference type="Proteomes" id="UP000298324">
    <property type="component" value="Unassembled WGS sequence"/>
</dbReference>
<evidence type="ECO:0000256" key="1">
    <source>
        <dbReference type="ARBA" id="ARBA00004196"/>
    </source>
</evidence>
<feature type="domain" description="YknX-like beta-barrel" evidence="7">
    <location>
        <begin position="231"/>
        <end position="309"/>
    </location>
</feature>
<evidence type="ECO:0000256" key="3">
    <source>
        <dbReference type="ARBA" id="ARBA00023054"/>
    </source>
</evidence>
<evidence type="ECO:0000256" key="5">
    <source>
        <dbReference type="SAM" id="Phobius"/>
    </source>
</evidence>
<name>A0A4Y7R5P3_9FIRM</name>
<accession>A0A4Y7R5P3</accession>
<keyword evidence="5" id="KW-1133">Transmembrane helix</keyword>
<keyword evidence="5" id="KW-0812">Transmembrane</keyword>
<dbReference type="PANTHER" id="PTHR32347:SF27">
    <property type="entry name" value="RND EFFLUX PUMP MEMBRANE FUSION PROTEIN BARREL-SANDWICH DOMAIN-CONTAINING PROTEIN"/>
    <property type="match status" value="1"/>
</dbReference>
<dbReference type="InterPro" id="IPR058636">
    <property type="entry name" value="Beta-barrel_YknX"/>
</dbReference>
<feature type="coiled-coil region" evidence="4">
    <location>
        <begin position="111"/>
        <end position="176"/>
    </location>
</feature>
<dbReference type="NCBIfam" id="TIGR01730">
    <property type="entry name" value="RND_mfp"/>
    <property type="match status" value="1"/>
</dbReference>
<proteinExistence type="inferred from homology"/>
<dbReference type="SUPFAM" id="SSF111369">
    <property type="entry name" value="HlyD-like secretion proteins"/>
    <property type="match status" value="1"/>
</dbReference>
<dbReference type="InterPro" id="IPR058649">
    <property type="entry name" value="CzcB_C"/>
</dbReference>
<dbReference type="PANTHER" id="PTHR32347">
    <property type="entry name" value="EFFLUX SYSTEM COMPONENT YKNX-RELATED"/>
    <property type="match status" value="1"/>
</dbReference>
<keyword evidence="3 4" id="KW-0175">Coiled coil</keyword>
<dbReference type="GO" id="GO:0022857">
    <property type="term" value="F:transmembrane transporter activity"/>
    <property type="evidence" value="ECO:0007669"/>
    <property type="project" value="InterPro"/>
</dbReference>
<dbReference type="Gene3D" id="2.40.30.170">
    <property type="match status" value="1"/>
</dbReference>
<comment type="similarity">
    <text evidence="2">Belongs to the membrane fusion protein (MFP) (TC 8.A.1) family.</text>
</comment>
<dbReference type="EMBL" id="QFGA01000005">
    <property type="protein sequence ID" value="TEB04066.1"/>
    <property type="molecule type" value="Genomic_DNA"/>
</dbReference>
<dbReference type="GO" id="GO:0030313">
    <property type="term" value="C:cell envelope"/>
    <property type="evidence" value="ECO:0007669"/>
    <property type="project" value="UniProtKB-SubCell"/>
</dbReference>
<evidence type="ECO:0000259" key="6">
    <source>
        <dbReference type="Pfam" id="PF25975"/>
    </source>
</evidence>
<protein>
    <submittedName>
        <fullName evidence="8">Putative efflux system component YknX</fullName>
    </submittedName>
</protein>
<reference evidence="8 9" key="1">
    <citation type="journal article" date="2018" name="Environ. Microbiol.">
        <title>Novel energy conservation strategies and behaviour of Pelotomaculum schinkii driving syntrophic propionate catabolism.</title>
        <authorList>
            <person name="Hidalgo-Ahumada C.A.P."/>
            <person name="Nobu M.K."/>
            <person name="Narihiro T."/>
            <person name="Tamaki H."/>
            <person name="Liu W.T."/>
            <person name="Kamagata Y."/>
            <person name="Stams A.J.M."/>
            <person name="Imachi H."/>
            <person name="Sousa D.Z."/>
        </authorList>
    </citation>
    <scope>NUCLEOTIDE SEQUENCE [LARGE SCALE GENOMIC DNA]</scope>
    <source>
        <strain evidence="8 9">HH</strain>
    </source>
</reference>
<dbReference type="InterPro" id="IPR050465">
    <property type="entry name" value="UPF0194_transport"/>
</dbReference>
<evidence type="ECO:0000313" key="8">
    <source>
        <dbReference type="EMBL" id="TEB04066.1"/>
    </source>
</evidence>
<dbReference type="GO" id="GO:0016020">
    <property type="term" value="C:membrane"/>
    <property type="evidence" value="ECO:0007669"/>
    <property type="project" value="InterPro"/>
</dbReference>
<dbReference type="Gene3D" id="1.10.287.470">
    <property type="entry name" value="Helix hairpin bin"/>
    <property type="match status" value="1"/>
</dbReference>
<evidence type="ECO:0000256" key="4">
    <source>
        <dbReference type="SAM" id="Coils"/>
    </source>
</evidence>
<feature type="transmembrane region" description="Helical" evidence="5">
    <location>
        <begin position="7"/>
        <end position="26"/>
    </location>
</feature>
<feature type="domain" description="CzcB-like C-terminal circularly permuted SH3-like" evidence="6">
    <location>
        <begin position="319"/>
        <end position="375"/>
    </location>
</feature>
<comment type="caution">
    <text evidence="8">The sequence shown here is derived from an EMBL/GenBank/DDBJ whole genome shotgun (WGS) entry which is preliminary data.</text>
</comment>
<dbReference type="InterPro" id="IPR006143">
    <property type="entry name" value="RND_pump_MFP"/>
</dbReference>
<gene>
    <name evidence="8" type="primary">yknX</name>
    <name evidence="8" type="ORF">Psch_04195</name>
</gene>
<dbReference type="Pfam" id="PF25975">
    <property type="entry name" value="CzcB_C"/>
    <property type="match status" value="1"/>
</dbReference>
<dbReference type="Gene3D" id="2.40.420.20">
    <property type="match status" value="1"/>
</dbReference>
<keyword evidence="9" id="KW-1185">Reference proteome</keyword>
<keyword evidence="5" id="KW-0472">Membrane</keyword>
<comment type="subcellular location">
    <subcellularLocation>
        <location evidence="1">Cell envelope</location>
    </subcellularLocation>
</comment>
<evidence type="ECO:0000259" key="7">
    <source>
        <dbReference type="Pfam" id="PF25990"/>
    </source>
</evidence>
<evidence type="ECO:0000313" key="9">
    <source>
        <dbReference type="Proteomes" id="UP000298324"/>
    </source>
</evidence>
<sequence length="390" mass="41649">MKRKRRIYVWGGIALAVLTVAAQLLMRGGQEVAAVKVQTGSVNRTVTDSGYVQPASDFNIHATQTARVTQVVAEAGQPVKQGETLVVLENLDLSLQISDTQSQIAQAGSTAAGARAAVERLNLELKDASDNLDRVQELFKGGAVSRADYDKAVLLVETCRQNLNEQSSKLDSALAQEAGLRQTLSQLSAKEGQLVVKSPTDGMVLNLPVKQEEVVSSGALLAVLAAAGQLEVKADILSDDLGEVRVGQKVSITAPVLGGKKLAGEVKKIYPSAEEKESALGVIQRRVPVIITLPDPDVLKPGYEVRVAIETLTREDVLVLPREAVRTTGDGHKEVMVVTQGQVQRRTVQTGLSDQENIEITGGLESGEMIVRDGGLDLKEKAKVKPVEKS</sequence>
<dbReference type="Pfam" id="PF25990">
    <property type="entry name" value="Beta-barrel_YknX"/>
    <property type="match status" value="1"/>
</dbReference>
<organism evidence="8 9">
    <name type="scientific">Pelotomaculum schinkii</name>
    <dbReference type="NCBI Taxonomy" id="78350"/>
    <lineage>
        <taxon>Bacteria</taxon>
        <taxon>Bacillati</taxon>
        <taxon>Bacillota</taxon>
        <taxon>Clostridia</taxon>
        <taxon>Eubacteriales</taxon>
        <taxon>Desulfotomaculaceae</taxon>
        <taxon>Pelotomaculum</taxon>
    </lineage>
</organism>
<dbReference type="AlphaFoldDB" id="A0A4Y7R5P3"/>
<dbReference type="RefSeq" id="WP_190259599.1">
    <property type="nucleotide sequence ID" value="NZ_QFGA01000005.1"/>
</dbReference>
<evidence type="ECO:0000256" key="2">
    <source>
        <dbReference type="ARBA" id="ARBA00009477"/>
    </source>
</evidence>